<feature type="chain" id="PRO_5014640907" description="Thioredoxin domain-containing protein" evidence="5">
    <location>
        <begin position="20"/>
        <end position="165"/>
    </location>
</feature>
<evidence type="ECO:0000313" key="8">
    <source>
        <dbReference type="Proteomes" id="UP000230202"/>
    </source>
</evidence>
<dbReference type="AlphaFoldDB" id="A0A2N9X6T1"/>
<reference evidence="7" key="1">
    <citation type="journal article" date="2017" name="MBio">
        <title>Type VI secretion-mediated competition in the bee gut microbiome.</title>
        <authorList>
            <person name="Steele M.I."/>
            <person name="Kwong W.K."/>
            <person name="Powell J.E."/>
            <person name="Whiteley M."/>
            <person name="Moran N.A."/>
        </authorList>
    </citation>
    <scope>NUCLEOTIDE SEQUENCE [LARGE SCALE GENOMIC DNA]</scope>
    <source>
        <strain evidence="7">WkB273</strain>
    </source>
</reference>
<organism evidence="7 8">
    <name type="scientific">Snodgrassella alvi</name>
    <dbReference type="NCBI Taxonomy" id="1196083"/>
    <lineage>
        <taxon>Bacteria</taxon>
        <taxon>Pseudomonadati</taxon>
        <taxon>Pseudomonadota</taxon>
        <taxon>Betaproteobacteria</taxon>
        <taxon>Neisseriales</taxon>
        <taxon>Neisseriaceae</taxon>
        <taxon>Snodgrassella</taxon>
    </lineage>
</organism>
<dbReference type="InterPro" id="IPR013766">
    <property type="entry name" value="Thioredoxin_domain"/>
</dbReference>
<dbReference type="InterPro" id="IPR036249">
    <property type="entry name" value="Thioredoxin-like_sf"/>
</dbReference>
<dbReference type="GO" id="GO:0016209">
    <property type="term" value="F:antioxidant activity"/>
    <property type="evidence" value="ECO:0007669"/>
    <property type="project" value="InterPro"/>
</dbReference>
<dbReference type="EMBL" id="MEIL01000029">
    <property type="protein sequence ID" value="PIT38884.1"/>
    <property type="molecule type" value="Genomic_DNA"/>
</dbReference>
<evidence type="ECO:0000256" key="5">
    <source>
        <dbReference type="SAM" id="SignalP"/>
    </source>
</evidence>
<comment type="subcellular location">
    <subcellularLocation>
        <location evidence="1">Cell envelope</location>
    </subcellularLocation>
</comment>
<evidence type="ECO:0000256" key="4">
    <source>
        <dbReference type="ARBA" id="ARBA00023284"/>
    </source>
</evidence>
<feature type="domain" description="Thioredoxin" evidence="6">
    <location>
        <begin position="11"/>
        <end position="156"/>
    </location>
</feature>
<dbReference type="Pfam" id="PF00578">
    <property type="entry name" value="AhpC-TSA"/>
    <property type="match status" value="1"/>
</dbReference>
<dbReference type="PROSITE" id="PS00194">
    <property type="entry name" value="THIOREDOXIN_1"/>
    <property type="match status" value="1"/>
</dbReference>
<accession>A0A2N9X6T1</accession>
<dbReference type="PROSITE" id="PS51352">
    <property type="entry name" value="THIOREDOXIN_2"/>
    <property type="match status" value="1"/>
</dbReference>
<name>A0A2N9X6T1_9NEIS</name>
<dbReference type="InterPro" id="IPR017937">
    <property type="entry name" value="Thioredoxin_CS"/>
</dbReference>
<dbReference type="InterPro" id="IPR000866">
    <property type="entry name" value="AhpC/TSA"/>
</dbReference>
<dbReference type="CDD" id="cd02966">
    <property type="entry name" value="TlpA_like_family"/>
    <property type="match status" value="1"/>
</dbReference>
<sequence length="165" mass="18339">MKKTVVLSLLISGGMHVQAAELQSWPQGKAAVLPANSTIQVINIWATWCASCRSEMPMLSRWYLQQQKSGKGRVAVAGVALDTEANLQRFTRQIKVSYPLYRYTGADSRAWMRQFGNSIGGIPYTQVRAPECGFQQSLIGRLTEDKLNQALAAAKKQCAQRKIHI</sequence>
<evidence type="ECO:0000313" key="7">
    <source>
        <dbReference type="EMBL" id="PIT38884.1"/>
    </source>
</evidence>
<feature type="signal peptide" evidence="5">
    <location>
        <begin position="1"/>
        <end position="19"/>
    </location>
</feature>
<dbReference type="GO" id="GO:0030313">
    <property type="term" value="C:cell envelope"/>
    <property type="evidence" value="ECO:0007669"/>
    <property type="project" value="UniProtKB-SubCell"/>
</dbReference>
<dbReference type="PANTHER" id="PTHR42852:SF6">
    <property type="entry name" value="THIOL:DISULFIDE INTERCHANGE PROTEIN DSBE"/>
    <property type="match status" value="1"/>
</dbReference>
<evidence type="ECO:0000256" key="2">
    <source>
        <dbReference type="ARBA" id="ARBA00022748"/>
    </source>
</evidence>
<dbReference type="Proteomes" id="UP000230202">
    <property type="component" value="Unassembled WGS sequence"/>
</dbReference>
<keyword evidence="5" id="KW-0732">Signal</keyword>
<dbReference type="Gene3D" id="3.40.30.10">
    <property type="entry name" value="Glutaredoxin"/>
    <property type="match status" value="1"/>
</dbReference>
<dbReference type="PANTHER" id="PTHR42852">
    <property type="entry name" value="THIOL:DISULFIDE INTERCHANGE PROTEIN DSBE"/>
    <property type="match status" value="1"/>
</dbReference>
<proteinExistence type="predicted"/>
<evidence type="ECO:0000259" key="6">
    <source>
        <dbReference type="PROSITE" id="PS51352"/>
    </source>
</evidence>
<dbReference type="InterPro" id="IPR050553">
    <property type="entry name" value="Thioredoxin_ResA/DsbE_sf"/>
</dbReference>
<gene>
    <name evidence="7" type="ORF">BHC54_08540</name>
</gene>
<dbReference type="GO" id="GO:0015036">
    <property type="term" value="F:disulfide oxidoreductase activity"/>
    <property type="evidence" value="ECO:0007669"/>
    <property type="project" value="UniProtKB-ARBA"/>
</dbReference>
<dbReference type="GO" id="GO:0017004">
    <property type="term" value="P:cytochrome complex assembly"/>
    <property type="evidence" value="ECO:0007669"/>
    <property type="project" value="UniProtKB-KW"/>
</dbReference>
<dbReference type="SUPFAM" id="SSF52833">
    <property type="entry name" value="Thioredoxin-like"/>
    <property type="match status" value="1"/>
</dbReference>
<keyword evidence="4" id="KW-0676">Redox-active center</keyword>
<evidence type="ECO:0000256" key="3">
    <source>
        <dbReference type="ARBA" id="ARBA00023157"/>
    </source>
</evidence>
<comment type="caution">
    <text evidence="7">The sequence shown here is derived from an EMBL/GenBank/DDBJ whole genome shotgun (WGS) entry which is preliminary data.</text>
</comment>
<keyword evidence="2" id="KW-0201">Cytochrome c-type biogenesis</keyword>
<protein>
    <recommendedName>
        <fullName evidence="6">Thioredoxin domain-containing protein</fullName>
    </recommendedName>
</protein>
<evidence type="ECO:0000256" key="1">
    <source>
        <dbReference type="ARBA" id="ARBA00004196"/>
    </source>
</evidence>
<keyword evidence="8" id="KW-1185">Reference proteome</keyword>
<keyword evidence="3" id="KW-1015">Disulfide bond</keyword>